<protein>
    <submittedName>
        <fullName evidence="2">Uncharacterized protein</fullName>
    </submittedName>
</protein>
<organism evidence="2 3">
    <name type="scientific">Allacma fusca</name>
    <dbReference type="NCBI Taxonomy" id="39272"/>
    <lineage>
        <taxon>Eukaryota</taxon>
        <taxon>Metazoa</taxon>
        <taxon>Ecdysozoa</taxon>
        <taxon>Arthropoda</taxon>
        <taxon>Hexapoda</taxon>
        <taxon>Collembola</taxon>
        <taxon>Symphypleona</taxon>
        <taxon>Sminthuridae</taxon>
        <taxon>Allacma</taxon>
    </lineage>
</organism>
<accession>A0A8J2KDR8</accession>
<proteinExistence type="predicted"/>
<evidence type="ECO:0000313" key="2">
    <source>
        <dbReference type="EMBL" id="CAG7786908.1"/>
    </source>
</evidence>
<comment type="caution">
    <text evidence="2">The sequence shown here is derived from an EMBL/GenBank/DDBJ whole genome shotgun (WGS) entry which is preliminary data.</text>
</comment>
<name>A0A8J2KDR8_9HEXA</name>
<evidence type="ECO:0000313" key="3">
    <source>
        <dbReference type="Proteomes" id="UP000708208"/>
    </source>
</evidence>
<feature type="non-terminal residue" evidence="2">
    <location>
        <position position="1"/>
    </location>
</feature>
<feature type="compositionally biased region" description="Basic and acidic residues" evidence="1">
    <location>
        <begin position="34"/>
        <end position="48"/>
    </location>
</feature>
<gene>
    <name evidence="2" type="ORF">AFUS01_LOCUS25456</name>
</gene>
<dbReference type="Proteomes" id="UP000708208">
    <property type="component" value="Unassembled WGS sequence"/>
</dbReference>
<feature type="compositionally biased region" description="Acidic residues" evidence="1">
    <location>
        <begin position="1"/>
        <end position="10"/>
    </location>
</feature>
<evidence type="ECO:0000256" key="1">
    <source>
        <dbReference type="SAM" id="MobiDB-lite"/>
    </source>
</evidence>
<feature type="region of interest" description="Disordered" evidence="1">
    <location>
        <begin position="1"/>
        <end position="48"/>
    </location>
</feature>
<dbReference type="AlphaFoldDB" id="A0A8J2KDR8"/>
<reference evidence="2" key="1">
    <citation type="submission" date="2021-06" db="EMBL/GenBank/DDBJ databases">
        <authorList>
            <person name="Hodson N. C."/>
            <person name="Mongue J. A."/>
            <person name="Jaron S. K."/>
        </authorList>
    </citation>
    <scope>NUCLEOTIDE SEQUENCE</scope>
</reference>
<dbReference type="EMBL" id="CAJVCH010329168">
    <property type="protein sequence ID" value="CAG7786908.1"/>
    <property type="molecule type" value="Genomic_DNA"/>
</dbReference>
<keyword evidence="3" id="KW-1185">Reference proteome</keyword>
<sequence>LDSDWVDAETSDSKPTKFPGFQLSYQNQAKTNLKKNELKSSREADPED</sequence>